<evidence type="ECO:0000313" key="8">
    <source>
        <dbReference type="EMBL" id="KAG1786440.1"/>
    </source>
</evidence>
<feature type="region of interest" description="Disordered" evidence="6">
    <location>
        <begin position="1"/>
        <end position="23"/>
    </location>
</feature>
<dbReference type="EMBL" id="JABBWE010000092">
    <property type="protein sequence ID" value="KAG1786440.1"/>
    <property type="molecule type" value="Genomic_DNA"/>
</dbReference>
<dbReference type="RefSeq" id="XP_041153881.1">
    <property type="nucleotide sequence ID" value="XM_041296000.1"/>
</dbReference>
<reference evidence="8" key="1">
    <citation type="journal article" date="2020" name="New Phytol.">
        <title>Comparative genomics reveals dynamic genome evolution in host specialist ectomycorrhizal fungi.</title>
        <authorList>
            <person name="Lofgren L.A."/>
            <person name="Nguyen N.H."/>
            <person name="Vilgalys R."/>
            <person name="Ruytinx J."/>
            <person name="Liao H.L."/>
            <person name="Branco S."/>
            <person name="Kuo A."/>
            <person name="LaButti K."/>
            <person name="Lipzen A."/>
            <person name="Andreopoulos W."/>
            <person name="Pangilinan J."/>
            <person name="Riley R."/>
            <person name="Hundley H."/>
            <person name="Na H."/>
            <person name="Barry K."/>
            <person name="Grigoriev I.V."/>
            <person name="Stajich J.E."/>
            <person name="Kennedy P.G."/>
        </authorList>
    </citation>
    <scope>NUCLEOTIDE SEQUENCE</scope>
    <source>
        <strain evidence="8">S12</strain>
    </source>
</reference>
<feature type="region of interest" description="Disordered" evidence="6">
    <location>
        <begin position="909"/>
        <end position="950"/>
    </location>
</feature>
<evidence type="ECO:0000313" key="9">
    <source>
        <dbReference type="Proteomes" id="UP000719766"/>
    </source>
</evidence>
<feature type="region of interest" description="Disordered" evidence="6">
    <location>
        <begin position="738"/>
        <end position="829"/>
    </location>
</feature>
<name>A0A9P7ACC1_9AGAM</name>
<evidence type="ECO:0000256" key="7">
    <source>
        <dbReference type="SAM" id="Phobius"/>
    </source>
</evidence>
<keyword evidence="9" id="KW-1185">Reference proteome</keyword>
<evidence type="ECO:0008006" key="10">
    <source>
        <dbReference type="Google" id="ProtNLM"/>
    </source>
</evidence>
<feature type="compositionally biased region" description="Low complexity" evidence="6">
    <location>
        <begin position="931"/>
        <end position="944"/>
    </location>
</feature>
<gene>
    <name evidence="8" type="ORF">HD556DRAFT_1050187</name>
</gene>
<dbReference type="GeneID" id="64589764"/>
<dbReference type="GO" id="GO:0016020">
    <property type="term" value="C:membrane"/>
    <property type="evidence" value="ECO:0007669"/>
    <property type="project" value="UniProtKB-SubCell"/>
</dbReference>
<keyword evidence="5 7" id="KW-0472">Membrane</keyword>
<dbReference type="Proteomes" id="UP000719766">
    <property type="component" value="Unassembled WGS sequence"/>
</dbReference>
<dbReference type="SUPFAM" id="SSF53474">
    <property type="entry name" value="alpha/beta-Hydrolases"/>
    <property type="match status" value="1"/>
</dbReference>
<feature type="transmembrane region" description="Helical" evidence="7">
    <location>
        <begin position="599"/>
        <end position="616"/>
    </location>
</feature>
<dbReference type="InterPro" id="IPR007941">
    <property type="entry name" value="DUF726"/>
</dbReference>
<sequence length="1042" mass="113136">MPVEATHPTNPFSFDDDDEEGWQEMPVIKEDDFGGGLDEEDQKKYHYMPSSKKPLQSASTAGNATGNLIDFDEEGVEWRSKTEQNENEYTRLRINEEDEADEVHLRTRYLFDEDKAMTPLSQMQATKNMLTEAQRIAYVGVCALTAKEMVQKFKTSNRKELKASFQHMELWAMKIMGRLYYHMELETAEQKMIDSLAVHGVQAIDLVPSLMTTHTVANPEYDPVEARRQAETREFRKDTTSRRNSKDDKLRPSCLGSDGRSPPQTPTSPSTQTSFQTTAKVLEGTAVDSASMGVTTTLSSAEKDVTLDIRWTVLCDLFLMLIADSVYDARSRVLLESVALKLGLGWLDVVKFEARVTEALEIQEGVEKMENQEIIEGSSKAARKKRYMMMGLATLGGGLVIGLSAGLLAPVIGAGLGAAFTAVGISGTTGFLAGAGGAAVITTGGILTGSGIAVQGMARRTQQVRTFDVLPLHNNKRVSCILTVPGFMNGKLDDVRLPFSVLDPIVGDVFSILWEPEMIQETGSALKILTGEILSQTVQTVLQHTVMTALMSGLQWPIILTKLGYLIDNPWNNALDRARAAGSVLAQLLIHRHLGVRPITLIGFSLGARVIFYALLDLAKAKAFGIVQDVFLLGATLTASTSTWCNARSVVSGRFVNAFARHDWVLNYLFRATSGGLNTVAGLRPIENVPGLENVDVTDKISGHMSYRAFMPLILDQLGFPVSCDYFDEPVEPEFNEERVVVKEGDHTQKKKWFSRKKKPSALPTPVSRPPSTASFASSRRKPSSLGKTTDDDNEPPREFTGTPSPQNTNPHSTQPSDGQLPSSSTDIPIHAGFDLKAIKDMIGQSEKTPEDMQVPQPSQIRSSLGISESPPAYTITPTDVANPPGLSVTDTYSSAGLSATFATSLHNVPDSSDDVDDGQGIPPIVDDGPSSSDHLSYLSSATSPHNTISQISFGRNETSIWSPPLPEKTSPFGNPFAAGAVSFENSSRSTNGLPPAAGPSASLSFGGTDGTITSQGMGRDSWSIPVDRKKTPNYLANPWST</sequence>
<dbReference type="InterPro" id="IPR029058">
    <property type="entry name" value="AB_hydrolase_fold"/>
</dbReference>
<organism evidence="8 9">
    <name type="scientific">Suillus plorans</name>
    <dbReference type="NCBI Taxonomy" id="116603"/>
    <lineage>
        <taxon>Eukaryota</taxon>
        <taxon>Fungi</taxon>
        <taxon>Dikarya</taxon>
        <taxon>Basidiomycota</taxon>
        <taxon>Agaricomycotina</taxon>
        <taxon>Agaricomycetes</taxon>
        <taxon>Agaricomycetidae</taxon>
        <taxon>Boletales</taxon>
        <taxon>Suillineae</taxon>
        <taxon>Suillaceae</taxon>
        <taxon>Suillus</taxon>
    </lineage>
</organism>
<feature type="compositionally biased region" description="Basic and acidic residues" evidence="6">
    <location>
        <begin position="224"/>
        <end position="251"/>
    </location>
</feature>
<evidence type="ECO:0000256" key="5">
    <source>
        <dbReference type="ARBA" id="ARBA00023136"/>
    </source>
</evidence>
<keyword evidence="4 7" id="KW-1133">Transmembrane helix</keyword>
<feature type="region of interest" description="Disordered" evidence="6">
    <location>
        <begin position="218"/>
        <end position="275"/>
    </location>
</feature>
<feature type="compositionally biased region" description="Basic and acidic residues" evidence="6">
    <location>
        <begin position="789"/>
        <end position="798"/>
    </location>
</feature>
<proteinExistence type="inferred from homology"/>
<protein>
    <recommendedName>
        <fullName evidence="10">DUF726-domain-containing protein</fullName>
    </recommendedName>
</protein>
<dbReference type="Pfam" id="PF05277">
    <property type="entry name" value="DUF726"/>
    <property type="match status" value="1"/>
</dbReference>
<dbReference type="PANTHER" id="PTHR17920">
    <property type="entry name" value="TRANSMEMBRANE AND COILED-COIL DOMAIN-CONTAINING PROTEIN 4 TMCO4"/>
    <property type="match status" value="1"/>
</dbReference>
<feature type="transmembrane region" description="Helical" evidence="7">
    <location>
        <begin position="431"/>
        <end position="454"/>
    </location>
</feature>
<evidence type="ECO:0000256" key="4">
    <source>
        <dbReference type="ARBA" id="ARBA00022989"/>
    </source>
</evidence>
<evidence type="ECO:0000256" key="2">
    <source>
        <dbReference type="ARBA" id="ARBA00009824"/>
    </source>
</evidence>
<keyword evidence="3 7" id="KW-0812">Transmembrane</keyword>
<feature type="compositionally biased region" description="Polar residues" evidence="6">
    <location>
        <begin position="802"/>
        <end position="827"/>
    </location>
</feature>
<comment type="similarity">
    <text evidence="2">Belongs to the TMCO4 family.</text>
</comment>
<feature type="region of interest" description="Disordered" evidence="6">
    <location>
        <begin position="985"/>
        <end position="1042"/>
    </location>
</feature>
<feature type="compositionally biased region" description="Polar residues" evidence="6">
    <location>
        <begin position="1002"/>
        <end position="1017"/>
    </location>
</feature>
<accession>A0A9P7ACC1</accession>
<dbReference type="AlphaFoldDB" id="A0A9P7ACC1"/>
<dbReference type="PANTHER" id="PTHR17920:SF3">
    <property type="entry name" value="TRANSMEMBRANE AND COILED-COIL DOMAIN-CONTAINING PROTEIN 4"/>
    <property type="match status" value="1"/>
</dbReference>
<comment type="subcellular location">
    <subcellularLocation>
        <location evidence="1">Membrane</location>
        <topology evidence="1">Multi-pass membrane protein</topology>
    </subcellularLocation>
</comment>
<evidence type="ECO:0000256" key="6">
    <source>
        <dbReference type="SAM" id="MobiDB-lite"/>
    </source>
</evidence>
<feature type="region of interest" description="Disordered" evidence="6">
    <location>
        <begin position="847"/>
        <end position="888"/>
    </location>
</feature>
<evidence type="ECO:0000256" key="3">
    <source>
        <dbReference type="ARBA" id="ARBA00022692"/>
    </source>
</evidence>
<dbReference type="OrthoDB" id="277931at2759"/>
<comment type="caution">
    <text evidence="8">The sequence shown here is derived from an EMBL/GenBank/DDBJ whole genome shotgun (WGS) entry which is preliminary data.</text>
</comment>
<feature type="compositionally biased region" description="Polar residues" evidence="6">
    <location>
        <begin position="856"/>
        <end position="867"/>
    </location>
</feature>
<feature type="compositionally biased region" description="Basic residues" evidence="6">
    <location>
        <begin position="749"/>
        <end position="760"/>
    </location>
</feature>
<evidence type="ECO:0000256" key="1">
    <source>
        <dbReference type="ARBA" id="ARBA00004141"/>
    </source>
</evidence>
<feature type="transmembrane region" description="Helical" evidence="7">
    <location>
        <begin position="392"/>
        <end position="425"/>
    </location>
</feature>
<feature type="compositionally biased region" description="Basic and acidic residues" evidence="6">
    <location>
        <begin position="738"/>
        <end position="748"/>
    </location>
</feature>